<dbReference type="EMBL" id="AP006840">
    <property type="protein sequence ID" value="BAD41619.1"/>
    <property type="molecule type" value="Genomic_DNA"/>
</dbReference>
<dbReference type="InterPro" id="IPR011712">
    <property type="entry name" value="Sig_transdc_His_kin_sub3_dim/P"/>
</dbReference>
<dbReference type="KEGG" id="sth:STH2634"/>
<dbReference type="PROSITE" id="PS50112">
    <property type="entry name" value="PAS"/>
    <property type="match status" value="1"/>
</dbReference>
<dbReference type="InterPro" id="IPR050482">
    <property type="entry name" value="Sensor_HK_TwoCompSys"/>
</dbReference>
<dbReference type="InterPro" id="IPR003018">
    <property type="entry name" value="GAF"/>
</dbReference>
<dbReference type="GO" id="GO:0046983">
    <property type="term" value="F:protein dimerization activity"/>
    <property type="evidence" value="ECO:0007669"/>
    <property type="project" value="InterPro"/>
</dbReference>
<dbReference type="Pfam" id="PF13426">
    <property type="entry name" value="PAS_9"/>
    <property type="match status" value="1"/>
</dbReference>
<evidence type="ECO:0000256" key="1">
    <source>
        <dbReference type="ARBA" id="ARBA00000085"/>
    </source>
</evidence>
<dbReference type="eggNOG" id="COG2203">
    <property type="taxonomic scope" value="Bacteria"/>
</dbReference>
<dbReference type="HOGENOM" id="CLU_512582_0_0_9"/>
<evidence type="ECO:0000256" key="6">
    <source>
        <dbReference type="SAM" id="MobiDB-lite"/>
    </source>
</evidence>
<dbReference type="STRING" id="292459.STH2634"/>
<evidence type="ECO:0000256" key="3">
    <source>
        <dbReference type="ARBA" id="ARBA00022679"/>
    </source>
</evidence>
<dbReference type="SMART" id="SM00387">
    <property type="entry name" value="HATPase_c"/>
    <property type="match status" value="1"/>
</dbReference>
<evidence type="ECO:0000313" key="10">
    <source>
        <dbReference type="Proteomes" id="UP000000417"/>
    </source>
</evidence>
<dbReference type="GO" id="GO:0000155">
    <property type="term" value="F:phosphorelay sensor kinase activity"/>
    <property type="evidence" value="ECO:0007669"/>
    <property type="project" value="InterPro"/>
</dbReference>
<dbReference type="Gene3D" id="3.30.450.20">
    <property type="entry name" value="PAS domain"/>
    <property type="match status" value="1"/>
</dbReference>
<keyword evidence="5" id="KW-0902">Two-component regulatory system</keyword>
<dbReference type="InterPro" id="IPR029016">
    <property type="entry name" value="GAF-like_dom_sf"/>
</dbReference>
<name>Q67L27_SYMTH</name>
<evidence type="ECO:0000259" key="8">
    <source>
        <dbReference type="PROSITE" id="PS50112"/>
    </source>
</evidence>
<dbReference type="Gene3D" id="3.30.450.40">
    <property type="match status" value="1"/>
</dbReference>
<keyword evidence="10" id="KW-1185">Reference proteome</keyword>
<dbReference type="InterPro" id="IPR036890">
    <property type="entry name" value="HATPase_C_sf"/>
</dbReference>
<dbReference type="Proteomes" id="UP000000417">
    <property type="component" value="Chromosome"/>
</dbReference>
<dbReference type="PROSITE" id="PS50109">
    <property type="entry name" value="HIS_KIN"/>
    <property type="match status" value="1"/>
</dbReference>
<dbReference type="SUPFAM" id="SSF55785">
    <property type="entry name" value="PYP-like sensor domain (PAS domain)"/>
    <property type="match status" value="1"/>
</dbReference>
<keyword evidence="4 9" id="KW-0418">Kinase</keyword>
<dbReference type="Gene3D" id="3.30.565.10">
    <property type="entry name" value="Histidine kinase-like ATPase, C-terminal domain"/>
    <property type="match status" value="1"/>
</dbReference>
<dbReference type="GO" id="GO:0016020">
    <property type="term" value="C:membrane"/>
    <property type="evidence" value="ECO:0007669"/>
    <property type="project" value="InterPro"/>
</dbReference>
<keyword evidence="3" id="KW-0808">Transferase</keyword>
<evidence type="ECO:0000256" key="2">
    <source>
        <dbReference type="ARBA" id="ARBA00012438"/>
    </source>
</evidence>
<dbReference type="CDD" id="cd16917">
    <property type="entry name" value="HATPase_UhpB-NarQ-NarX-like"/>
    <property type="match status" value="1"/>
</dbReference>
<dbReference type="NCBIfam" id="TIGR00229">
    <property type="entry name" value="sensory_box"/>
    <property type="match status" value="1"/>
</dbReference>
<evidence type="ECO:0000256" key="4">
    <source>
        <dbReference type="ARBA" id="ARBA00022777"/>
    </source>
</evidence>
<dbReference type="Pfam" id="PF02518">
    <property type="entry name" value="HATPase_c"/>
    <property type="match status" value="1"/>
</dbReference>
<evidence type="ECO:0000256" key="5">
    <source>
        <dbReference type="ARBA" id="ARBA00023012"/>
    </source>
</evidence>
<dbReference type="AlphaFoldDB" id="Q67L27"/>
<dbReference type="SUPFAM" id="SSF55874">
    <property type="entry name" value="ATPase domain of HSP90 chaperone/DNA topoisomerase II/histidine kinase"/>
    <property type="match status" value="1"/>
</dbReference>
<feature type="domain" description="Histidine kinase" evidence="7">
    <location>
        <begin position="430"/>
        <end position="520"/>
    </location>
</feature>
<proteinExistence type="predicted"/>
<organism evidence="9 10">
    <name type="scientific">Symbiobacterium thermophilum (strain DSM 24528 / JCM 14929 / IAM 14863 / T)</name>
    <dbReference type="NCBI Taxonomy" id="292459"/>
    <lineage>
        <taxon>Bacteria</taxon>
        <taxon>Bacillati</taxon>
        <taxon>Bacillota</taxon>
        <taxon>Clostridia</taxon>
        <taxon>Eubacteriales</taxon>
        <taxon>Symbiobacteriaceae</taxon>
        <taxon>Symbiobacterium</taxon>
    </lineage>
</organism>
<accession>Q67L27</accession>
<comment type="catalytic activity">
    <reaction evidence="1">
        <text>ATP + protein L-histidine = ADP + protein N-phospho-L-histidine.</text>
        <dbReference type="EC" id="2.7.13.3"/>
    </reaction>
</comment>
<dbReference type="InterPro" id="IPR035965">
    <property type="entry name" value="PAS-like_dom_sf"/>
</dbReference>
<dbReference type="Pfam" id="PF07730">
    <property type="entry name" value="HisKA_3"/>
    <property type="match status" value="1"/>
</dbReference>
<dbReference type="PANTHER" id="PTHR24421">
    <property type="entry name" value="NITRATE/NITRITE SENSOR PROTEIN NARX-RELATED"/>
    <property type="match status" value="1"/>
</dbReference>
<dbReference type="InterPro" id="IPR003594">
    <property type="entry name" value="HATPase_dom"/>
</dbReference>
<reference evidence="9 10" key="1">
    <citation type="journal article" date="2004" name="Nucleic Acids Res.">
        <title>Genome sequence of Symbiobacterium thermophilum, an uncultivable bacterium that depends on microbial commensalism.</title>
        <authorList>
            <person name="Ueda K."/>
            <person name="Yamashita A."/>
            <person name="Ishikawa J."/>
            <person name="Shimada M."/>
            <person name="Watsuji T."/>
            <person name="Morimura K."/>
            <person name="Ikeda H."/>
            <person name="Hattori M."/>
            <person name="Beppu T."/>
        </authorList>
    </citation>
    <scope>NUCLEOTIDE SEQUENCE [LARGE SCALE GENOMIC DNA]</scope>
    <source>
        <strain evidence="10">T / IAM 14863</strain>
    </source>
</reference>
<dbReference type="InterPro" id="IPR005467">
    <property type="entry name" value="His_kinase_dom"/>
</dbReference>
<feature type="compositionally biased region" description="Basic and acidic residues" evidence="6">
    <location>
        <begin position="520"/>
        <end position="536"/>
    </location>
</feature>
<evidence type="ECO:0000259" key="7">
    <source>
        <dbReference type="PROSITE" id="PS50109"/>
    </source>
</evidence>
<dbReference type="SMART" id="SM00091">
    <property type="entry name" value="PAS"/>
    <property type="match status" value="1"/>
</dbReference>
<dbReference type="eggNOG" id="COG4585">
    <property type="taxonomic scope" value="Bacteria"/>
</dbReference>
<dbReference type="Pfam" id="PF13492">
    <property type="entry name" value="GAF_3"/>
    <property type="match status" value="1"/>
</dbReference>
<dbReference type="SUPFAM" id="SSF55781">
    <property type="entry name" value="GAF domain-like"/>
    <property type="match status" value="1"/>
</dbReference>
<evidence type="ECO:0000313" key="9">
    <source>
        <dbReference type="EMBL" id="BAD41619.1"/>
    </source>
</evidence>
<feature type="domain" description="PAS" evidence="8">
    <location>
        <begin position="28"/>
        <end position="66"/>
    </location>
</feature>
<dbReference type="InterPro" id="IPR000014">
    <property type="entry name" value="PAS"/>
</dbReference>
<dbReference type="EC" id="2.7.13.3" evidence="2"/>
<dbReference type="CDD" id="cd00130">
    <property type="entry name" value="PAS"/>
    <property type="match status" value="1"/>
</dbReference>
<dbReference type="SMART" id="SM00065">
    <property type="entry name" value="GAF"/>
    <property type="match status" value="1"/>
</dbReference>
<feature type="region of interest" description="Disordered" evidence="6">
    <location>
        <begin position="507"/>
        <end position="536"/>
    </location>
</feature>
<sequence>MPCRVPGLRDRVRHRQQRAYTNELCGALVNQARVPIMLFDREGRLIRANESARAFTGRSLEEMLGRRCGDFLALPPGADEPGPGDDRELWNRICTGEPGTVRLSLRTRDGGEVPVMAVGTQLTVGGEPCGWACVFWDARRQVDLEREAQRRRQQIEGLAAMAREIGSLREQPQRLGGLLERACRLLDLDLAAWGMLDEYREELVWNAAHGPGADLLLGPLRTVGDSPLVRTLMTGRIYRYPGAGRPDPHLAPLPLRSFTAIPYRLGPRSQGVLLGASRRPGALVDDDLRLFNHLGAYLSTAAENAQLLRDMQHLAVLEERQRLAGEIHDHIGQVLTFLGMRLHVVERALAQDDLATAAEEVAGLRGVVASAHEEIRASLYDLRNDAPARSPLMDRWRQLLDAFAARTGIAVRIETPHRPMLVLPPTTEAQLTRILQEALANAQQHSGASTVTVQARVERATLYITIADDGCGFDPSVPPDPHHFGLALMRERAQAIGARLHIESARGRGTRISLEMPLPPRKEMEHEQEPPAHPRG</sequence>
<gene>
    <name evidence="9" type="ordered locus">STH2634</name>
</gene>
<dbReference type="Gene3D" id="1.20.5.1930">
    <property type="match status" value="1"/>
</dbReference>
<protein>
    <recommendedName>
        <fullName evidence="2">histidine kinase</fullName>
        <ecNumber evidence="2">2.7.13.3</ecNumber>
    </recommendedName>
</protein>